<dbReference type="OrthoDB" id="60033at2759"/>
<protein>
    <recommendedName>
        <fullName evidence="4">PAS domain-containing protein</fullName>
    </recommendedName>
</protein>
<feature type="region of interest" description="Disordered" evidence="1">
    <location>
        <begin position="181"/>
        <end position="217"/>
    </location>
</feature>
<feature type="compositionally biased region" description="Basic and acidic residues" evidence="1">
    <location>
        <begin position="18"/>
        <end position="31"/>
    </location>
</feature>
<keyword evidence="3" id="KW-1185">Reference proteome</keyword>
<feature type="compositionally biased region" description="Basic and acidic residues" evidence="1">
    <location>
        <begin position="181"/>
        <end position="190"/>
    </location>
</feature>
<dbReference type="EMBL" id="KZ613483">
    <property type="protein sequence ID" value="PMD20821.1"/>
    <property type="molecule type" value="Genomic_DNA"/>
</dbReference>
<dbReference type="Proteomes" id="UP000235672">
    <property type="component" value="Unassembled WGS sequence"/>
</dbReference>
<evidence type="ECO:0000313" key="2">
    <source>
        <dbReference type="EMBL" id="PMD20821.1"/>
    </source>
</evidence>
<gene>
    <name evidence="2" type="ORF">NA56DRAFT_573364</name>
</gene>
<name>A0A2J6Q3J6_9HELO</name>
<feature type="region of interest" description="Disordered" evidence="1">
    <location>
        <begin position="1"/>
        <end position="50"/>
    </location>
</feature>
<organism evidence="2 3">
    <name type="scientific">Hyaloscypha hepaticicola</name>
    <dbReference type="NCBI Taxonomy" id="2082293"/>
    <lineage>
        <taxon>Eukaryota</taxon>
        <taxon>Fungi</taxon>
        <taxon>Dikarya</taxon>
        <taxon>Ascomycota</taxon>
        <taxon>Pezizomycotina</taxon>
        <taxon>Leotiomycetes</taxon>
        <taxon>Helotiales</taxon>
        <taxon>Hyaloscyphaceae</taxon>
        <taxon>Hyaloscypha</taxon>
    </lineage>
</organism>
<reference evidence="2 3" key="1">
    <citation type="submission" date="2016-05" db="EMBL/GenBank/DDBJ databases">
        <title>A degradative enzymes factory behind the ericoid mycorrhizal symbiosis.</title>
        <authorList>
            <consortium name="DOE Joint Genome Institute"/>
            <person name="Martino E."/>
            <person name="Morin E."/>
            <person name="Grelet G."/>
            <person name="Kuo A."/>
            <person name="Kohler A."/>
            <person name="Daghino S."/>
            <person name="Barry K."/>
            <person name="Choi C."/>
            <person name="Cichocki N."/>
            <person name="Clum A."/>
            <person name="Copeland A."/>
            <person name="Hainaut M."/>
            <person name="Haridas S."/>
            <person name="Labutti K."/>
            <person name="Lindquist E."/>
            <person name="Lipzen A."/>
            <person name="Khouja H.-R."/>
            <person name="Murat C."/>
            <person name="Ohm R."/>
            <person name="Olson A."/>
            <person name="Spatafora J."/>
            <person name="Veneault-Fourrey C."/>
            <person name="Henrissat B."/>
            <person name="Grigoriev I."/>
            <person name="Martin F."/>
            <person name="Perotto S."/>
        </authorList>
    </citation>
    <scope>NUCLEOTIDE SEQUENCE [LARGE SCALE GENOMIC DNA]</scope>
    <source>
        <strain evidence="2 3">UAMH 7357</strain>
    </source>
</reference>
<evidence type="ECO:0000256" key="1">
    <source>
        <dbReference type="SAM" id="MobiDB-lite"/>
    </source>
</evidence>
<dbReference type="AlphaFoldDB" id="A0A2J6Q3J6"/>
<feature type="non-terminal residue" evidence="2">
    <location>
        <position position="240"/>
    </location>
</feature>
<evidence type="ECO:0008006" key="4">
    <source>
        <dbReference type="Google" id="ProtNLM"/>
    </source>
</evidence>
<proteinExistence type="predicted"/>
<sequence>MKSLEASDALPNGAPPAVDHESHEYFPPHLDEEYDRPVSPLHMPPGQIDGLEGLQAESLLRRRGQSPARRGSGNSSLLHLDIHRFPSPAELAMSAMQYLPYPLLVLSNLKTLVMANDAMGRLLGLENDDGDATSDDGISGVDRLRGQTLSQLGIDMLQDGRPVWVKWDLFLDSLAEAVRVQTDDDTHQPESESSEGDVTPTAERAEPLKRSSAHKSRSTVHDAVVEVIISHENMSPACFA</sequence>
<accession>A0A2J6Q3J6</accession>
<evidence type="ECO:0000313" key="3">
    <source>
        <dbReference type="Proteomes" id="UP000235672"/>
    </source>
</evidence>
<dbReference type="STRING" id="1745343.A0A2J6Q3J6"/>